<feature type="domain" description="L,D-TPase catalytic" evidence="11">
    <location>
        <begin position="159"/>
        <end position="288"/>
    </location>
</feature>
<evidence type="ECO:0000256" key="1">
    <source>
        <dbReference type="ARBA" id="ARBA00004752"/>
    </source>
</evidence>
<dbReference type="GO" id="GO:0016757">
    <property type="term" value="F:glycosyltransferase activity"/>
    <property type="evidence" value="ECO:0007669"/>
    <property type="project" value="UniProtKB-KW"/>
</dbReference>
<dbReference type="PANTHER" id="PTHR30582">
    <property type="entry name" value="L,D-TRANSPEPTIDASE"/>
    <property type="match status" value="1"/>
</dbReference>
<dbReference type="AlphaFoldDB" id="A0A840N4T3"/>
<dbReference type="GO" id="GO:0005576">
    <property type="term" value="C:extracellular region"/>
    <property type="evidence" value="ECO:0007669"/>
    <property type="project" value="TreeGrafter"/>
</dbReference>
<accession>A0A840N4T3</accession>
<protein>
    <submittedName>
        <fullName evidence="12">Lipoprotein-anchoring transpeptidase ErfK/SrfK</fullName>
    </submittedName>
</protein>
<evidence type="ECO:0000256" key="5">
    <source>
        <dbReference type="ARBA" id="ARBA00022801"/>
    </source>
</evidence>
<feature type="active site" description="Proton donor/acceptor" evidence="9">
    <location>
        <position position="248"/>
    </location>
</feature>
<proteinExistence type="inferred from homology"/>
<comment type="similarity">
    <text evidence="2">Belongs to the YkuD family.</text>
</comment>
<keyword evidence="10" id="KW-0472">Membrane</keyword>
<dbReference type="InterPro" id="IPR038063">
    <property type="entry name" value="Transpep_catalytic_dom"/>
</dbReference>
<evidence type="ECO:0000313" key="13">
    <source>
        <dbReference type="Proteomes" id="UP000521227"/>
    </source>
</evidence>
<comment type="pathway">
    <text evidence="1 9">Cell wall biogenesis; peptidoglycan biosynthesis.</text>
</comment>
<keyword evidence="10" id="KW-1133">Transmembrane helix</keyword>
<dbReference type="GO" id="GO:0071972">
    <property type="term" value="F:peptidoglycan L,D-transpeptidase activity"/>
    <property type="evidence" value="ECO:0007669"/>
    <property type="project" value="TreeGrafter"/>
</dbReference>
<keyword evidence="10" id="KW-0812">Transmembrane</keyword>
<sequence length="289" mass="31391">MNVDYFSLLTTAVAGKGAAERDKIYRDARGLIARSNLAREAAALHVSALEAAIQRIESDLASEELNQDKSTAAEELLSPGIDWKRVAVIACAIVAVIGLSVFLYQYLAGKRGSATASRGREDIVMPDLKPGVDGGSSAEGLPFALQRQVVFYRTTVIPGSIVVDRENRFLYLIDSNNSARRYGIGIARECLKSGTLYRVTNKLEWPEWKPASAETAKETAAFRPLAGGPGNPFGARALVMDRPDLLIHGTNSPKTIGHLVASGCIRLVNEDVEDLYRRVSLETRVIFVS</sequence>
<dbReference type="Proteomes" id="UP000521227">
    <property type="component" value="Unassembled WGS sequence"/>
</dbReference>
<name>A0A840N4T3_9BRAD</name>
<dbReference type="UniPathway" id="UPA00219"/>
<keyword evidence="7 9" id="KW-0573">Peptidoglycan synthesis</keyword>
<dbReference type="InterPro" id="IPR005490">
    <property type="entry name" value="LD_TPept_cat_dom"/>
</dbReference>
<dbReference type="GO" id="GO:0018104">
    <property type="term" value="P:peptidoglycan-protein cross-linking"/>
    <property type="evidence" value="ECO:0007669"/>
    <property type="project" value="TreeGrafter"/>
</dbReference>
<dbReference type="CDD" id="cd16913">
    <property type="entry name" value="YkuD_like"/>
    <property type="match status" value="1"/>
</dbReference>
<keyword evidence="4" id="KW-0808">Transferase</keyword>
<dbReference type="Gene3D" id="2.40.440.10">
    <property type="entry name" value="L,D-transpeptidase catalytic domain-like"/>
    <property type="match status" value="1"/>
</dbReference>
<dbReference type="PANTHER" id="PTHR30582:SF24">
    <property type="entry name" value="L,D-TRANSPEPTIDASE ERFK_SRFK-RELATED"/>
    <property type="match status" value="1"/>
</dbReference>
<evidence type="ECO:0000256" key="6">
    <source>
        <dbReference type="ARBA" id="ARBA00022960"/>
    </source>
</evidence>
<dbReference type="Pfam" id="PF03734">
    <property type="entry name" value="YkuD"/>
    <property type="match status" value="1"/>
</dbReference>
<dbReference type="RefSeq" id="WP_184087613.1">
    <property type="nucleotide sequence ID" value="NZ_JACHIJ010000005.1"/>
</dbReference>
<gene>
    <name evidence="12" type="ORF">HNQ36_003912</name>
</gene>
<feature type="active site" description="Nucleophile" evidence="9">
    <location>
        <position position="264"/>
    </location>
</feature>
<evidence type="ECO:0000256" key="10">
    <source>
        <dbReference type="SAM" id="Phobius"/>
    </source>
</evidence>
<evidence type="ECO:0000313" key="12">
    <source>
        <dbReference type="EMBL" id="MBB5053912.1"/>
    </source>
</evidence>
<keyword evidence="8 9" id="KW-0961">Cell wall biogenesis/degradation</keyword>
<keyword evidence="5" id="KW-0378">Hydrolase</keyword>
<dbReference type="GO" id="GO:0008360">
    <property type="term" value="P:regulation of cell shape"/>
    <property type="evidence" value="ECO:0007669"/>
    <property type="project" value="UniProtKB-UniRule"/>
</dbReference>
<evidence type="ECO:0000256" key="4">
    <source>
        <dbReference type="ARBA" id="ARBA00022679"/>
    </source>
</evidence>
<dbReference type="SUPFAM" id="SSF141523">
    <property type="entry name" value="L,D-transpeptidase catalytic domain-like"/>
    <property type="match status" value="1"/>
</dbReference>
<evidence type="ECO:0000256" key="8">
    <source>
        <dbReference type="ARBA" id="ARBA00023316"/>
    </source>
</evidence>
<dbReference type="InterPro" id="IPR050979">
    <property type="entry name" value="LD-transpeptidase"/>
</dbReference>
<evidence type="ECO:0000256" key="7">
    <source>
        <dbReference type="ARBA" id="ARBA00022984"/>
    </source>
</evidence>
<feature type="transmembrane region" description="Helical" evidence="10">
    <location>
        <begin position="86"/>
        <end position="108"/>
    </location>
</feature>
<keyword evidence="6 9" id="KW-0133">Cell shape</keyword>
<keyword evidence="12" id="KW-0449">Lipoprotein</keyword>
<keyword evidence="3" id="KW-0328">Glycosyltransferase</keyword>
<evidence type="ECO:0000256" key="2">
    <source>
        <dbReference type="ARBA" id="ARBA00005992"/>
    </source>
</evidence>
<evidence type="ECO:0000256" key="9">
    <source>
        <dbReference type="PROSITE-ProRule" id="PRU01373"/>
    </source>
</evidence>
<dbReference type="EMBL" id="JACHIJ010000005">
    <property type="protein sequence ID" value="MBB5053912.1"/>
    <property type="molecule type" value="Genomic_DNA"/>
</dbReference>
<dbReference type="GO" id="GO:0071555">
    <property type="term" value="P:cell wall organization"/>
    <property type="evidence" value="ECO:0007669"/>
    <property type="project" value="UniProtKB-UniRule"/>
</dbReference>
<evidence type="ECO:0000256" key="3">
    <source>
        <dbReference type="ARBA" id="ARBA00022676"/>
    </source>
</evidence>
<evidence type="ECO:0000259" key="11">
    <source>
        <dbReference type="PROSITE" id="PS52029"/>
    </source>
</evidence>
<reference evidence="12 13" key="1">
    <citation type="submission" date="2020-08" db="EMBL/GenBank/DDBJ databases">
        <title>Genomic Encyclopedia of Type Strains, Phase IV (KMG-IV): sequencing the most valuable type-strain genomes for metagenomic binning, comparative biology and taxonomic classification.</title>
        <authorList>
            <person name="Goeker M."/>
        </authorList>
    </citation>
    <scope>NUCLEOTIDE SEQUENCE [LARGE SCALE GENOMIC DNA]</scope>
    <source>
        <strain evidence="12 13">DSM 17498</strain>
    </source>
</reference>
<dbReference type="PROSITE" id="PS52029">
    <property type="entry name" value="LD_TPASE"/>
    <property type="match status" value="1"/>
</dbReference>
<comment type="caution">
    <text evidence="12">The sequence shown here is derived from an EMBL/GenBank/DDBJ whole genome shotgun (WGS) entry which is preliminary data.</text>
</comment>
<organism evidence="12 13">
    <name type="scientific">Afipia massiliensis</name>
    <dbReference type="NCBI Taxonomy" id="211460"/>
    <lineage>
        <taxon>Bacteria</taxon>
        <taxon>Pseudomonadati</taxon>
        <taxon>Pseudomonadota</taxon>
        <taxon>Alphaproteobacteria</taxon>
        <taxon>Hyphomicrobiales</taxon>
        <taxon>Nitrobacteraceae</taxon>
        <taxon>Afipia</taxon>
    </lineage>
</organism>